<feature type="transmembrane region" description="Helical" evidence="1">
    <location>
        <begin position="163"/>
        <end position="184"/>
    </location>
</feature>
<evidence type="ECO:0000256" key="1">
    <source>
        <dbReference type="SAM" id="Phobius"/>
    </source>
</evidence>
<feature type="transmembrane region" description="Helical" evidence="1">
    <location>
        <begin position="128"/>
        <end position="151"/>
    </location>
</feature>
<evidence type="ECO:0000313" key="2">
    <source>
        <dbReference type="EMBL" id="RDB36623.1"/>
    </source>
</evidence>
<keyword evidence="1" id="KW-1133">Transmembrane helix</keyword>
<sequence length="236" mass="26559">MKLAFFYFKIFFLGTVRNIPALFFTLIFPPLMLLLFAHQWEGKNQLGAVIVFFNYSVQTVALMLLGMGVTQEKNSEWAKYLRTLPVNILPMILGRILHTLMLSLANIISLSIVSIFILNMHLSLDNLLFFSLIALIGAIPMALLGMTIGYAATPESSRSIFTLLNLLLLFGAFALPDSGIFGIAREFIPTYQWAQLSFSHINPLINPLTPSLWLTGYSIIFLIAFQKIYSRSVNKN</sequence>
<gene>
    <name evidence="2" type="ORF">DCC88_04140</name>
</gene>
<evidence type="ECO:0000313" key="3">
    <source>
        <dbReference type="Proteomes" id="UP000253934"/>
    </source>
</evidence>
<comment type="caution">
    <text evidence="2">The sequence shown here is derived from an EMBL/GenBank/DDBJ whole genome shotgun (WGS) entry which is preliminary data.</text>
</comment>
<feature type="transmembrane region" description="Helical" evidence="1">
    <location>
        <begin position="204"/>
        <end position="225"/>
    </location>
</feature>
<reference evidence="2" key="1">
    <citation type="submission" date="2018-04" db="EMBL/GenBank/DDBJ databases">
        <title>Draft genome sequence of the Candidatus Spirobacillus cienkowskii, a pathogen of freshwater Daphnia species, reconstructed from hemolymph metagenomic reads.</title>
        <authorList>
            <person name="Bresciani L."/>
            <person name="Lemos L.N."/>
            <person name="Wale N."/>
            <person name="Lin J.Y."/>
            <person name="Fernandes G.R."/>
            <person name="Duffy M.A."/>
            <person name="Rodrigues J.M."/>
        </authorList>
    </citation>
    <scope>NUCLEOTIDE SEQUENCE [LARGE SCALE GENOMIC DNA]</scope>
    <source>
        <strain evidence="2">Binning01</strain>
    </source>
</reference>
<accession>A0A369KY23</accession>
<feature type="transmembrane region" description="Helical" evidence="1">
    <location>
        <begin position="46"/>
        <end position="69"/>
    </location>
</feature>
<feature type="transmembrane region" description="Helical" evidence="1">
    <location>
        <begin position="100"/>
        <end position="122"/>
    </location>
</feature>
<dbReference type="AlphaFoldDB" id="A0A369KY23"/>
<protein>
    <submittedName>
        <fullName evidence="2">Uncharacterized protein</fullName>
    </submittedName>
</protein>
<proteinExistence type="predicted"/>
<dbReference type="Proteomes" id="UP000253934">
    <property type="component" value="Unassembled WGS sequence"/>
</dbReference>
<keyword evidence="1" id="KW-0812">Transmembrane</keyword>
<keyword evidence="3" id="KW-1185">Reference proteome</keyword>
<keyword evidence="1" id="KW-0472">Membrane</keyword>
<organism evidence="2 3">
    <name type="scientific">Spirobacillus cienkowskii</name>
    <dbReference type="NCBI Taxonomy" id="495820"/>
    <lineage>
        <taxon>Bacteria</taxon>
        <taxon>Pseudomonadati</taxon>
        <taxon>Bdellovibrionota</taxon>
        <taxon>Oligoflexia</taxon>
        <taxon>Silvanigrellales</taxon>
        <taxon>Spirobacillus</taxon>
    </lineage>
</organism>
<name>A0A369KY23_9BACT</name>
<dbReference type="EMBL" id="QOVW01000058">
    <property type="protein sequence ID" value="RDB36623.1"/>
    <property type="molecule type" value="Genomic_DNA"/>
</dbReference>